<gene>
    <name evidence="1" type="ORF">M9H77_08621</name>
</gene>
<reference evidence="2" key="1">
    <citation type="journal article" date="2023" name="Nat. Plants">
        <title>Single-cell RNA sequencing provides a high-resolution roadmap for understanding the multicellular compartmentation of specialized metabolism.</title>
        <authorList>
            <person name="Sun S."/>
            <person name="Shen X."/>
            <person name="Li Y."/>
            <person name="Li Y."/>
            <person name="Wang S."/>
            <person name="Li R."/>
            <person name="Zhang H."/>
            <person name="Shen G."/>
            <person name="Guo B."/>
            <person name="Wei J."/>
            <person name="Xu J."/>
            <person name="St-Pierre B."/>
            <person name="Chen S."/>
            <person name="Sun C."/>
        </authorList>
    </citation>
    <scope>NUCLEOTIDE SEQUENCE [LARGE SCALE GENOMIC DNA]</scope>
</reference>
<dbReference type="Proteomes" id="UP001060085">
    <property type="component" value="Linkage Group LG02"/>
</dbReference>
<name>A0ACC0BYB2_CATRO</name>
<keyword evidence="2" id="KW-1185">Reference proteome</keyword>
<proteinExistence type="predicted"/>
<evidence type="ECO:0000313" key="1">
    <source>
        <dbReference type="EMBL" id="KAI5677671.1"/>
    </source>
</evidence>
<protein>
    <submittedName>
        <fullName evidence="1">Uncharacterized protein</fullName>
    </submittedName>
</protein>
<sequence length="370" mass="42395">MTKLCCLFVWHVCLRNMQTRNVRLGLCMDGFLPFRMVGNTYSSWPVIVTPYNLPPWMYMKKEVLLKKLRRAQDTLSIGFSFTQEIGVRREKLINNGTPGQQDPLSAAGPPYTDTGTGQFRCSRFIFRTGHTDTGTRQFHGSRFIFRTDHTTVIIYGSFYRSCGLEAALQLYSSLRVATHISTILQEQFTNPYHRWSKTSSDFRNNWWGEFQKRCVYDPSLSMAKMMHAWEVKQTDLTKRFSKSRHLEELHKHQNEDKKGYRGLHGASSEAAHLRAESSRAAAELPPYCLEAERRIMRRVEVAVSSICAAFDEHMRRFAEQSHLPYTSMLPIMDIMRAAMAAIPSISLSTTTVVGTSDAARVSFSTPPPFY</sequence>
<comment type="caution">
    <text evidence="1">The sequence shown here is derived from an EMBL/GenBank/DDBJ whole genome shotgun (WGS) entry which is preliminary data.</text>
</comment>
<dbReference type="EMBL" id="CM044702">
    <property type="protein sequence ID" value="KAI5677671.1"/>
    <property type="molecule type" value="Genomic_DNA"/>
</dbReference>
<organism evidence="1 2">
    <name type="scientific">Catharanthus roseus</name>
    <name type="common">Madagascar periwinkle</name>
    <name type="synonym">Vinca rosea</name>
    <dbReference type="NCBI Taxonomy" id="4058"/>
    <lineage>
        <taxon>Eukaryota</taxon>
        <taxon>Viridiplantae</taxon>
        <taxon>Streptophyta</taxon>
        <taxon>Embryophyta</taxon>
        <taxon>Tracheophyta</taxon>
        <taxon>Spermatophyta</taxon>
        <taxon>Magnoliopsida</taxon>
        <taxon>eudicotyledons</taxon>
        <taxon>Gunneridae</taxon>
        <taxon>Pentapetalae</taxon>
        <taxon>asterids</taxon>
        <taxon>lamiids</taxon>
        <taxon>Gentianales</taxon>
        <taxon>Apocynaceae</taxon>
        <taxon>Rauvolfioideae</taxon>
        <taxon>Vinceae</taxon>
        <taxon>Catharanthinae</taxon>
        <taxon>Catharanthus</taxon>
    </lineage>
</organism>
<evidence type="ECO:0000313" key="2">
    <source>
        <dbReference type="Proteomes" id="UP001060085"/>
    </source>
</evidence>
<accession>A0ACC0BYB2</accession>